<dbReference type="AlphaFoldDB" id="A0A699GHK3"/>
<gene>
    <name evidence="1" type="ORF">Tci_001272</name>
</gene>
<sequence>MHEYLLPKEPNREPLIAYDGQTLIHLIDLVTDITKVDKNKAKQRKPSTGMKRIQEIEPEGEFISNLIPSSPLTPYVSTLAIPTHLIHGLDVEDYQRLRLIAWRAIKVEGLGLKVSRASQEARRNAFIDELTANYFDDHLNSFDHPPQHQTHSFESYNDNLNFGYPPQEPFVYNQDSCYEQNFVDNSQSPQQPQYQTYSYELCGNDAHYGYDCPPQVLEKSHIAIAPVLPTEEPDNSLIIGDEHLNTISETELDEVIKSSVENLVPIPSESEGILDDMCDVPFSDKNHFDAESDLIESLLTKDTSIVYFPKIDSLLEEFAGELAHIDRIPLGIDGTDFDHKDDIRFIEQLFYDDTLSEDDSFEDIDYVEASLPDSKLVSLEEVKDEILRAKLLNIHHLIAKIESLNNNSTPDCVLKSPSSSFLSYSYNSLPEFKTFSDHTEETSSGSTTTQANNSLPEYDLFFFEIETDQVELSRVVMKAILEPCVYVPNVLHTHPTLYQDSYFSSSDDSLRSDLEISFLFETKNKIFDPGIFLEVQSKIFLSRDTFSPTYDCPDCDDSRARDFVHRPLDLRFFGTGKSPIPRSQITSKSSPLTPLTPYLSTLVIPTHLIGGLDVEDYQRLRSIA</sequence>
<protein>
    <recommendedName>
        <fullName evidence="2">Reverse transcriptase domain-containing protein</fullName>
    </recommendedName>
</protein>
<evidence type="ECO:0008006" key="2">
    <source>
        <dbReference type="Google" id="ProtNLM"/>
    </source>
</evidence>
<reference evidence="1" key="1">
    <citation type="journal article" date="2019" name="Sci. Rep.">
        <title>Draft genome of Tanacetum cinerariifolium, the natural source of mosquito coil.</title>
        <authorList>
            <person name="Yamashiro T."/>
            <person name="Shiraishi A."/>
            <person name="Satake H."/>
            <person name="Nakayama K."/>
        </authorList>
    </citation>
    <scope>NUCLEOTIDE SEQUENCE</scope>
</reference>
<organism evidence="1">
    <name type="scientific">Tanacetum cinerariifolium</name>
    <name type="common">Dalmatian daisy</name>
    <name type="synonym">Chrysanthemum cinerariifolium</name>
    <dbReference type="NCBI Taxonomy" id="118510"/>
    <lineage>
        <taxon>Eukaryota</taxon>
        <taxon>Viridiplantae</taxon>
        <taxon>Streptophyta</taxon>
        <taxon>Embryophyta</taxon>
        <taxon>Tracheophyta</taxon>
        <taxon>Spermatophyta</taxon>
        <taxon>Magnoliopsida</taxon>
        <taxon>eudicotyledons</taxon>
        <taxon>Gunneridae</taxon>
        <taxon>Pentapetalae</taxon>
        <taxon>asterids</taxon>
        <taxon>campanulids</taxon>
        <taxon>Asterales</taxon>
        <taxon>Asteraceae</taxon>
        <taxon>Asteroideae</taxon>
        <taxon>Anthemideae</taxon>
        <taxon>Anthemidinae</taxon>
        <taxon>Tanacetum</taxon>
    </lineage>
</organism>
<dbReference type="EMBL" id="BKCJ010000057">
    <property type="protein sequence ID" value="GEU29294.1"/>
    <property type="molecule type" value="Genomic_DNA"/>
</dbReference>
<name>A0A699GHK3_TANCI</name>
<accession>A0A699GHK3</accession>
<comment type="caution">
    <text evidence="1">The sequence shown here is derived from an EMBL/GenBank/DDBJ whole genome shotgun (WGS) entry which is preliminary data.</text>
</comment>
<evidence type="ECO:0000313" key="1">
    <source>
        <dbReference type="EMBL" id="GEU29294.1"/>
    </source>
</evidence>
<proteinExistence type="predicted"/>